<dbReference type="PROSITE" id="PS00636">
    <property type="entry name" value="DNAJ_1"/>
    <property type="match status" value="1"/>
</dbReference>
<dbReference type="SUPFAM" id="SSF46565">
    <property type="entry name" value="Chaperone J-domain"/>
    <property type="match status" value="1"/>
</dbReference>
<keyword evidence="7" id="KW-0449">Lipoprotein</keyword>
<evidence type="ECO:0000256" key="6">
    <source>
        <dbReference type="ARBA" id="ARBA00023186"/>
    </source>
</evidence>
<feature type="domain" description="CR-type" evidence="11">
    <location>
        <begin position="130"/>
        <end position="212"/>
    </location>
</feature>
<dbReference type="GO" id="GO:0030544">
    <property type="term" value="F:Hsp70 protein binding"/>
    <property type="evidence" value="ECO:0007669"/>
    <property type="project" value="InterPro"/>
</dbReference>
<dbReference type="SMART" id="SM00271">
    <property type="entry name" value="DnaJ"/>
    <property type="match status" value="1"/>
</dbReference>
<feature type="domain" description="J" evidence="10">
    <location>
        <begin position="6"/>
        <end position="68"/>
    </location>
</feature>
<dbReference type="PROSITE" id="PS51188">
    <property type="entry name" value="ZF_CR"/>
    <property type="match status" value="1"/>
</dbReference>
<dbReference type="RefSeq" id="XP_034248946.1">
    <property type="nucleotide sequence ID" value="XM_034393055.1"/>
</dbReference>
<dbReference type="SUPFAM" id="SSF57938">
    <property type="entry name" value="DnaJ/Hsp40 cysteine-rich domain"/>
    <property type="match status" value="1"/>
</dbReference>
<dbReference type="RefSeq" id="XP_034248947.1">
    <property type="nucleotide sequence ID" value="XM_034393056.1"/>
</dbReference>
<accession>A0A6P8ZVI1</accession>
<protein>
    <submittedName>
        <fullName evidence="13 14">DnaJ homolog subfamily A member 1</fullName>
    </submittedName>
</protein>
<dbReference type="InterPro" id="IPR036410">
    <property type="entry name" value="HSP_DnaJ_Cys-rich_dom_sf"/>
</dbReference>
<dbReference type="GO" id="GO:0005524">
    <property type="term" value="F:ATP binding"/>
    <property type="evidence" value="ECO:0007669"/>
    <property type="project" value="InterPro"/>
</dbReference>
<evidence type="ECO:0000256" key="5">
    <source>
        <dbReference type="ARBA" id="ARBA00022833"/>
    </source>
</evidence>
<dbReference type="Gene3D" id="1.10.287.110">
    <property type="entry name" value="DnaJ domain"/>
    <property type="match status" value="1"/>
</dbReference>
<evidence type="ECO:0000313" key="13">
    <source>
        <dbReference type="RefSeq" id="XP_034248945.1"/>
    </source>
</evidence>
<evidence type="ECO:0000256" key="1">
    <source>
        <dbReference type="ARBA" id="ARBA00022481"/>
    </source>
</evidence>
<name>A0A6P8ZVI1_THRPL</name>
<dbReference type="SUPFAM" id="SSF49493">
    <property type="entry name" value="HSP40/DnaJ peptide-binding domain"/>
    <property type="match status" value="2"/>
</dbReference>
<dbReference type="InterPro" id="IPR001623">
    <property type="entry name" value="DnaJ_domain"/>
</dbReference>
<dbReference type="CTD" id="41646"/>
<dbReference type="GO" id="GO:0009408">
    <property type="term" value="P:response to heat"/>
    <property type="evidence" value="ECO:0007669"/>
    <property type="project" value="InterPro"/>
</dbReference>
<dbReference type="PANTHER" id="PTHR43888">
    <property type="entry name" value="DNAJ-LIKE-2, ISOFORM A-RELATED"/>
    <property type="match status" value="1"/>
</dbReference>
<dbReference type="CDD" id="cd06257">
    <property type="entry name" value="DnaJ"/>
    <property type="match status" value="1"/>
</dbReference>
<reference evidence="13 14" key="1">
    <citation type="submission" date="2025-04" db="UniProtKB">
        <authorList>
            <consortium name="RefSeq"/>
        </authorList>
    </citation>
    <scope>IDENTIFICATION</scope>
    <source>
        <tissue evidence="13 14">Total insect</tissue>
    </source>
</reference>
<keyword evidence="8" id="KW-0636">Prenylation</keyword>
<evidence type="ECO:0000313" key="14">
    <source>
        <dbReference type="RefSeq" id="XP_034248946.1"/>
    </source>
</evidence>
<dbReference type="RefSeq" id="XP_034248948.1">
    <property type="nucleotide sequence ID" value="XM_034393057.1"/>
</dbReference>
<dbReference type="FunFam" id="1.10.287.110:FF:000016">
    <property type="entry name" value="DnaJ (Hsp40) homolog, subfamily A, member 2"/>
    <property type="match status" value="1"/>
</dbReference>
<keyword evidence="1" id="KW-0488">Methylation</keyword>
<proteinExistence type="inferred from homology"/>
<dbReference type="InterPro" id="IPR001305">
    <property type="entry name" value="HSP_DnaJ_Cys-rich_dom"/>
</dbReference>
<keyword evidence="3" id="KW-0677">Repeat</keyword>
<evidence type="ECO:0000313" key="12">
    <source>
        <dbReference type="Proteomes" id="UP000515158"/>
    </source>
</evidence>
<keyword evidence="12" id="KW-1185">Reference proteome</keyword>
<keyword evidence="6" id="KW-0143">Chaperone</keyword>
<dbReference type="Pfam" id="PF00684">
    <property type="entry name" value="DnaJ_CXXCXGXG"/>
    <property type="match status" value="1"/>
</dbReference>
<sequence>MVKETRFYDVLGVKPQATTEEIKKAYKKLALKYHPDKNPDEGHKFKEIVSAYEVLSDPEKRKTYDRFGEQAIKEGGSNGGGFGAPHDMFDMFFRGAGFFGGGGGSRSEHARQANNVVHQLAVTLEELYKGSTRKLALQKNVVCTKCDGKGGKKVETCPNCKGVGVQIQVQQLGPNIVQHVQSACGECRGQGERISPKDRCKHCNGKKTVPERKIIEVHIDKGMQDSQKITFSGEGDQDPGVEPGDMIIVLDEKEHEVFKRSGNNLIMRMHLELVEALCGFQKVIKTLDDRDLVITSLPGEVIKSGDVKFVQNEGMPQYKNPFEKGRLIIQFLVNFPTSIDPAIIPQLELCLPPREEIMIPDTAEEVMLVDMDPNQQRRESRKQYSDFDENCGNRVQCAPH</sequence>
<dbReference type="InterPro" id="IPR012724">
    <property type="entry name" value="DnaJ"/>
</dbReference>
<feature type="zinc finger region" description="CR-type" evidence="9">
    <location>
        <begin position="130"/>
        <end position="212"/>
    </location>
</feature>
<evidence type="ECO:0000313" key="15">
    <source>
        <dbReference type="RefSeq" id="XP_034248947.1"/>
    </source>
</evidence>
<dbReference type="AlphaFoldDB" id="A0A6P8ZVI1"/>
<dbReference type="Pfam" id="PF01556">
    <property type="entry name" value="DnaJ_C"/>
    <property type="match status" value="1"/>
</dbReference>
<dbReference type="Gene3D" id="2.60.260.20">
    <property type="entry name" value="Urease metallochaperone UreE, N-terminal domain"/>
    <property type="match status" value="2"/>
</dbReference>
<dbReference type="FunFam" id="2.60.260.20:FF:000068">
    <property type="entry name" value="Chaperone protein dnaJ 3"/>
    <property type="match status" value="1"/>
</dbReference>
<dbReference type="InterPro" id="IPR018253">
    <property type="entry name" value="DnaJ_domain_CS"/>
</dbReference>
<dbReference type="GeneID" id="117649876"/>
<dbReference type="CDD" id="cd10719">
    <property type="entry name" value="DnaJ_zf"/>
    <property type="match status" value="1"/>
</dbReference>
<dbReference type="InterPro" id="IPR002939">
    <property type="entry name" value="DnaJ_C"/>
</dbReference>
<dbReference type="GO" id="GO:0051082">
    <property type="term" value="F:unfolded protein binding"/>
    <property type="evidence" value="ECO:0007669"/>
    <property type="project" value="InterPro"/>
</dbReference>
<dbReference type="Gene3D" id="2.10.230.10">
    <property type="entry name" value="Heat shock protein DnaJ, cysteine-rich domain"/>
    <property type="match status" value="1"/>
</dbReference>
<dbReference type="KEGG" id="tpal:117649876"/>
<dbReference type="CDD" id="cd10747">
    <property type="entry name" value="DnaJ_C"/>
    <property type="match status" value="1"/>
</dbReference>
<dbReference type="Pfam" id="PF00226">
    <property type="entry name" value="DnaJ"/>
    <property type="match status" value="1"/>
</dbReference>
<dbReference type="PROSITE" id="PS50076">
    <property type="entry name" value="DNAJ_2"/>
    <property type="match status" value="1"/>
</dbReference>
<dbReference type="OrthoDB" id="550424at2759"/>
<keyword evidence="2 9" id="KW-0479">Metal-binding</keyword>
<evidence type="ECO:0000256" key="2">
    <source>
        <dbReference type="ARBA" id="ARBA00022723"/>
    </source>
</evidence>
<evidence type="ECO:0000259" key="11">
    <source>
        <dbReference type="PROSITE" id="PS51188"/>
    </source>
</evidence>
<evidence type="ECO:0000256" key="3">
    <source>
        <dbReference type="ARBA" id="ARBA00022737"/>
    </source>
</evidence>
<dbReference type="GO" id="GO:0006457">
    <property type="term" value="P:protein folding"/>
    <property type="evidence" value="ECO:0007669"/>
    <property type="project" value="InterPro"/>
</dbReference>
<dbReference type="Proteomes" id="UP000515158">
    <property type="component" value="Unplaced"/>
</dbReference>
<keyword evidence="4 9" id="KW-0863">Zinc-finger</keyword>
<evidence type="ECO:0000256" key="7">
    <source>
        <dbReference type="ARBA" id="ARBA00023288"/>
    </source>
</evidence>
<dbReference type="GO" id="GO:0008270">
    <property type="term" value="F:zinc ion binding"/>
    <property type="evidence" value="ECO:0007669"/>
    <property type="project" value="UniProtKB-KW"/>
</dbReference>
<gene>
    <name evidence="13 14 15 16" type="primary">LOC117649876</name>
</gene>
<evidence type="ECO:0000256" key="4">
    <source>
        <dbReference type="ARBA" id="ARBA00022771"/>
    </source>
</evidence>
<evidence type="ECO:0000256" key="8">
    <source>
        <dbReference type="ARBA" id="ARBA00023289"/>
    </source>
</evidence>
<evidence type="ECO:0000256" key="9">
    <source>
        <dbReference type="PROSITE-ProRule" id="PRU00546"/>
    </source>
</evidence>
<dbReference type="RefSeq" id="XP_034248945.1">
    <property type="nucleotide sequence ID" value="XM_034393054.1"/>
</dbReference>
<evidence type="ECO:0000259" key="10">
    <source>
        <dbReference type="PROSITE" id="PS50076"/>
    </source>
</evidence>
<dbReference type="FunFam" id="2.60.260.20:FF:000003">
    <property type="entry name" value="DnaJ subfamily A member 2"/>
    <property type="match status" value="1"/>
</dbReference>
<dbReference type="InterPro" id="IPR008971">
    <property type="entry name" value="HSP40/DnaJ_pept-bd"/>
</dbReference>
<dbReference type="FunFam" id="2.10.230.10:FF:000001">
    <property type="entry name" value="DnaJ subfamily A member 2"/>
    <property type="match status" value="1"/>
</dbReference>
<dbReference type="InterPro" id="IPR044713">
    <property type="entry name" value="DNJA1/2-like"/>
</dbReference>
<evidence type="ECO:0000313" key="16">
    <source>
        <dbReference type="RefSeq" id="XP_034248948.1"/>
    </source>
</evidence>
<dbReference type="PRINTS" id="PR00625">
    <property type="entry name" value="JDOMAIN"/>
</dbReference>
<keyword evidence="5 9" id="KW-0862">Zinc</keyword>
<dbReference type="InterPro" id="IPR036869">
    <property type="entry name" value="J_dom_sf"/>
</dbReference>
<dbReference type="HAMAP" id="MF_01152">
    <property type="entry name" value="DnaJ"/>
    <property type="match status" value="1"/>
</dbReference>
<organism evidence="14">
    <name type="scientific">Thrips palmi</name>
    <name type="common">Melon thrips</name>
    <dbReference type="NCBI Taxonomy" id="161013"/>
    <lineage>
        <taxon>Eukaryota</taxon>
        <taxon>Metazoa</taxon>
        <taxon>Ecdysozoa</taxon>
        <taxon>Arthropoda</taxon>
        <taxon>Hexapoda</taxon>
        <taxon>Insecta</taxon>
        <taxon>Pterygota</taxon>
        <taxon>Neoptera</taxon>
        <taxon>Paraneoptera</taxon>
        <taxon>Thysanoptera</taxon>
        <taxon>Terebrantia</taxon>
        <taxon>Thripoidea</taxon>
        <taxon>Thripidae</taxon>
        <taxon>Thrips</taxon>
    </lineage>
</organism>